<accession>A0ACB8TBY9</accession>
<sequence>MSPTPSYDSEYDLIFAGGGTTAGVIAGRLAVAAPHLRILILEAGPATRNMLAHTQPGRFFQHLAPNSGTICFHVSKPSAALGGREAVVPCGQCLGGGSSVNFALYTRAGKSDYDDWETEFGNVGWGSADLIPLSEKTETFQVRPAAPTHGYEGPLKVSYGGINTNIGQQCLAVAESFDTNRQLAREGADPNDLTTRWPKWIDAEQGTRSDVPHHFIYPHEHTTSLTVLPEVHVRRIIFDQNNRASGVEFVWNPQFLSDADRDVHTVTATRLVVISAGAFGSPGILERSGIGKPDVLAKVGLATRVELPGVGEGYQDHNLLFVPYKTSPEAETLDPIIRKETDVVSGVSEEWSKTGKGILAHNSIDFAMKMRPTPTELDSFGSAFKERWESFYAAKPDKAVLFIEACAMLVGDPTTSPAGKYFSMGYFSLYPLARGHVHITDKDDAAAPTDFHTGFLEAMADVTPLIWAYKHTREIARRIPLFRDGPIALDAPRIVYSVEDDAEIERYTREMVETTWHSLGTCAMKPRETGGVVDSALNVYGVTGVKVADMSICPGNVGANTYSTALVVAEKAALIIGDELGIVGV</sequence>
<organism evidence="1 2">
    <name type="scientific">Artomyces pyxidatus</name>
    <dbReference type="NCBI Taxonomy" id="48021"/>
    <lineage>
        <taxon>Eukaryota</taxon>
        <taxon>Fungi</taxon>
        <taxon>Dikarya</taxon>
        <taxon>Basidiomycota</taxon>
        <taxon>Agaricomycotina</taxon>
        <taxon>Agaricomycetes</taxon>
        <taxon>Russulales</taxon>
        <taxon>Auriscalpiaceae</taxon>
        <taxon>Artomyces</taxon>
    </lineage>
</organism>
<proteinExistence type="predicted"/>
<evidence type="ECO:0000313" key="2">
    <source>
        <dbReference type="Proteomes" id="UP000814140"/>
    </source>
</evidence>
<protein>
    <submittedName>
        <fullName evidence="1">Alcohol oxidase-like protein</fullName>
    </submittedName>
</protein>
<dbReference type="EMBL" id="MU277192">
    <property type="protein sequence ID" value="KAI0066429.1"/>
    <property type="molecule type" value="Genomic_DNA"/>
</dbReference>
<reference evidence="1" key="1">
    <citation type="submission" date="2021-03" db="EMBL/GenBank/DDBJ databases">
        <authorList>
            <consortium name="DOE Joint Genome Institute"/>
            <person name="Ahrendt S."/>
            <person name="Looney B.P."/>
            <person name="Miyauchi S."/>
            <person name="Morin E."/>
            <person name="Drula E."/>
            <person name="Courty P.E."/>
            <person name="Chicoki N."/>
            <person name="Fauchery L."/>
            <person name="Kohler A."/>
            <person name="Kuo A."/>
            <person name="Labutti K."/>
            <person name="Pangilinan J."/>
            <person name="Lipzen A."/>
            <person name="Riley R."/>
            <person name="Andreopoulos W."/>
            <person name="He G."/>
            <person name="Johnson J."/>
            <person name="Barry K.W."/>
            <person name="Grigoriev I.V."/>
            <person name="Nagy L."/>
            <person name="Hibbett D."/>
            <person name="Henrissat B."/>
            <person name="Matheny P.B."/>
            <person name="Labbe J."/>
            <person name="Martin F."/>
        </authorList>
    </citation>
    <scope>NUCLEOTIDE SEQUENCE</scope>
    <source>
        <strain evidence="1">HHB10654</strain>
    </source>
</reference>
<gene>
    <name evidence="1" type="ORF">BV25DRAFT_1378552</name>
</gene>
<dbReference type="Proteomes" id="UP000814140">
    <property type="component" value="Unassembled WGS sequence"/>
</dbReference>
<evidence type="ECO:0000313" key="1">
    <source>
        <dbReference type="EMBL" id="KAI0066429.1"/>
    </source>
</evidence>
<comment type="caution">
    <text evidence="1">The sequence shown here is derived from an EMBL/GenBank/DDBJ whole genome shotgun (WGS) entry which is preliminary data.</text>
</comment>
<keyword evidence="2" id="KW-1185">Reference proteome</keyword>
<reference evidence="1" key="2">
    <citation type="journal article" date="2022" name="New Phytol.">
        <title>Evolutionary transition to the ectomycorrhizal habit in the genomes of a hyperdiverse lineage of mushroom-forming fungi.</title>
        <authorList>
            <person name="Looney B."/>
            <person name="Miyauchi S."/>
            <person name="Morin E."/>
            <person name="Drula E."/>
            <person name="Courty P.E."/>
            <person name="Kohler A."/>
            <person name="Kuo A."/>
            <person name="LaButti K."/>
            <person name="Pangilinan J."/>
            <person name="Lipzen A."/>
            <person name="Riley R."/>
            <person name="Andreopoulos W."/>
            <person name="He G."/>
            <person name="Johnson J."/>
            <person name="Nolan M."/>
            <person name="Tritt A."/>
            <person name="Barry K.W."/>
            <person name="Grigoriev I.V."/>
            <person name="Nagy L.G."/>
            <person name="Hibbett D."/>
            <person name="Henrissat B."/>
            <person name="Matheny P.B."/>
            <person name="Labbe J."/>
            <person name="Martin F.M."/>
        </authorList>
    </citation>
    <scope>NUCLEOTIDE SEQUENCE</scope>
    <source>
        <strain evidence="1">HHB10654</strain>
    </source>
</reference>
<name>A0ACB8TBY9_9AGAM</name>